<comment type="caution">
    <text evidence="2">The sequence shown here is derived from an EMBL/GenBank/DDBJ whole genome shotgun (WGS) entry which is preliminary data.</text>
</comment>
<dbReference type="EMBL" id="PQGG01000031">
    <property type="protein sequence ID" value="POP52126.1"/>
    <property type="molecule type" value="Genomic_DNA"/>
</dbReference>
<keyword evidence="1" id="KW-0812">Transmembrane</keyword>
<sequence length="133" mass="14167">MAKTTFKRSATAVVMSGFMVWTGVMATTASAGVISTDRMVAEYAIDENRAEMKAALSQDNVRDRLIELGVSPADVEARIDALTPTELAMLQEKMDQLPAGAGAVGLLALVVLIFFITDILGITDIFPFVNAAN</sequence>
<evidence type="ECO:0000313" key="2">
    <source>
        <dbReference type="EMBL" id="POP52126.1"/>
    </source>
</evidence>
<dbReference type="OrthoDB" id="7651521at2"/>
<dbReference type="Proteomes" id="UP000237222">
    <property type="component" value="Unassembled WGS sequence"/>
</dbReference>
<dbReference type="AlphaFoldDB" id="A0A2S4HDQ0"/>
<keyword evidence="1" id="KW-1133">Transmembrane helix</keyword>
<dbReference type="PIRSF" id="PIRSF029543">
    <property type="entry name" value="UCP029543"/>
    <property type="match status" value="1"/>
</dbReference>
<evidence type="ECO:0000313" key="3">
    <source>
        <dbReference type="EMBL" id="RNL66500.1"/>
    </source>
</evidence>
<dbReference type="RefSeq" id="WP_103685109.1">
    <property type="nucleotide sequence ID" value="NZ_PQGG01000031.1"/>
</dbReference>
<evidence type="ECO:0000256" key="1">
    <source>
        <dbReference type="SAM" id="Phobius"/>
    </source>
</evidence>
<evidence type="ECO:0008006" key="6">
    <source>
        <dbReference type="Google" id="ProtNLM"/>
    </source>
</evidence>
<reference evidence="2" key="1">
    <citation type="submission" date="2018-01" db="EMBL/GenBank/DDBJ databases">
        <authorList>
            <person name="Yu X.-D."/>
        </authorList>
    </citation>
    <scope>NUCLEOTIDE SEQUENCE</scope>
    <source>
        <strain evidence="2">ZX-21</strain>
    </source>
</reference>
<protein>
    <recommendedName>
        <fullName evidence="6">PA2779 family protein</fullName>
    </recommendedName>
</protein>
<organism evidence="2 4">
    <name type="scientific">Zhongshania marina</name>
    <dbReference type="NCBI Taxonomy" id="2304603"/>
    <lineage>
        <taxon>Bacteria</taxon>
        <taxon>Pseudomonadati</taxon>
        <taxon>Pseudomonadota</taxon>
        <taxon>Gammaproteobacteria</taxon>
        <taxon>Cellvibrionales</taxon>
        <taxon>Spongiibacteraceae</taxon>
        <taxon>Zhongshania</taxon>
    </lineage>
</organism>
<gene>
    <name evidence="2" type="ORF">C0068_14065</name>
    <name evidence="3" type="ORF">D0911_05520</name>
</gene>
<dbReference type="NCBIfam" id="NF033919">
    <property type="entry name" value="PA2779_fam"/>
    <property type="match status" value="1"/>
</dbReference>
<evidence type="ECO:0000313" key="4">
    <source>
        <dbReference type="Proteomes" id="UP000237222"/>
    </source>
</evidence>
<feature type="transmembrane region" description="Helical" evidence="1">
    <location>
        <begin position="97"/>
        <end position="116"/>
    </location>
</feature>
<dbReference type="EMBL" id="RHGB01000004">
    <property type="protein sequence ID" value="RNL66500.1"/>
    <property type="molecule type" value="Genomic_DNA"/>
</dbReference>
<feature type="transmembrane region" description="Helical" evidence="1">
    <location>
        <begin position="12"/>
        <end position="34"/>
    </location>
</feature>
<dbReference type="Pfam" id="PF20332">
    <property type="entry name" value="DUF6627"/>
    <property type="match status" value="1"/>
</dbReference>
<name>A0A2S4HDQ0_9GAMM</name>
<proteinExistence type="predicted"/>
<keyword evidence="1" id="KW-0472">Membrane</keyword>
<dbReference type="InterPro" id="IPR046735">
    <property type="entry name" value="PA2779-like"/>
</dbReference>
<evidence type="ECO:0000313" key="5">
    <source>
        <dbReference type="Proteomes" id="UP000274695"/>
    </source>
</evidence>
<accession>A0A2S4HDQ0</accession>
<reference evidence="3 5" key="2">
    <citation type="submission" date="2018-10" db="EMBL/GenBank/DDBJ databases">
        <title>Draft genome sequence of Zhongshania sp. DSW25-10.</title>
        <authorList>
            <person name="Oh J."/>
        </authorList>
    </citation>
    <scope>NUCLEOTIDE SEQUENCE [LARGE SCALE GENOMIC DNA]</scope>
    <source>
        <strain evidence="3 5">DSW25-10</strain>
    </source>
</reference>
<keyword evidence="5" id="KW-1185">Reference proteome</keyword>
<dbReference type="InterPro" id="IPR016924">
    <property type="entry name" value="UCP029543"/>
</dbReference>
<dbReference type="Proteomes" id="UP000274695">
    <property type="component" value="Unassembled WGS sequence"/>
</dbReference>